<evidence type="ECO:0000256" key="2">
    <source>
        <dbReference type="ARBA" id="ARBA00010973"/>
    </source>
</evidence>
<evidence type="ECO:0000313" key="7">
    <source>
        <dbReference type="Proteomes" id="UP000253420"/>
    </source>
</evidence>
<dbReference type="AlphaFoldDB" id="A0A368JZR1"/>
<dbReference type="CDD" id="cd10928">
    <property type="entry name" value="CE4_u4"/>
    <property type="match status" value="1"/>
</dbReference>
<dbReference type="EMBL" id="QOZG01000007">
    <property type="protein sequence ID" value="RCS22628.1"/>
    <property type="molecule type" value="Genomic_DNA"/>
</dbReference>
<dbReference type="InterPro" id="IPR002509">
    <property type="entry name" value="NODB_dom"/>
</dbReference>
<dbReference type="OrthoDB" id="6086702at2"/>
<accession>A0A368JZR1</accession>
<reference evidence="6 7" key="1">
    <citation type="submission" date="2018-07" db="EMBL/GenBank/DDBJ databases">
        <title>The draft genome of Phyllobacterium salinisoli.</title>
        <authorList>
            <person name="Liu L."/>
            <person name="Li L."/>
            <person name="Zhang X."/>
            <person name="Liang L."/>
        </authorList>
    </citation>
    <scope>NUCLEOTIDE SEQUENCE [LARGE SCALE GENOMIC DNA]</scope>
    <source>
        <strain evidence="6 7">LLAN61</strain>
    </source>
</reference>
<dbReference type="InterPro" id="IPR011330">
    <property type="entry name" value="Glyco_hydro/deAcase_b/a-brl"/>
</dbReference>
<dbReference type="SUPFAM" id="SSF88713">
    <property type="entry name" value="Glycoside hydrolase/deacetylase"/>
    <property type="match status" value="1"/>
</dbReference>
<gene>
    <name evidence="6" type="ORF">DUT91_17255</name>
</gene>
<dbReference type="RefSeq" id="WP_114441745.1">
    <property type="nucleotide sequence ID" value="NZ_QOZG01000007.1"/>
</dbReference>
<dbReference type="Proteomes" id="UP000253420">
    <property type="component" value="Unassembled WGS sequence"/>
</dbReference>
<evidence type="ECO:0000256" key="4">
    <source>
        <dbReference type="ARBA" id="ARBA00032976"/>
    </source>
</evidence>
<comment type="similarity">
    <text evidence="2">Belongs to the polysaccharide deacetylase family.</text>
</comment>
<evidence type="ECO:0000256" key="3">
    <source>
        <dbReference type="ARBA" id="ARBA00020071"/>
    </source>
</evidence>
<dbReference type="Gene3D" id="3.20.20.370">
    <property type="entry name" value="Glycoside hydrolase/deacetylase"/>
    <property type="match status" value="1"/>
</dbReference>
<evidence type="ECO:0000256" key="1">
    <source>
        <dbReference type="ARBA" id="ARBA00003236"/>
    </source>
</evidence>
<dbReference type="Pfam" id="PF01522">
    <property type="entry name" value="Polysacc_deac_1"/>
    <property type="match status" value="1"/>
</dbReference>
<feature type="domain" description="NodB homology" evidence="5">
    <location>
        <begin position="34"/>
        <end position="153"/>
    </location>
</feature>
<dbReference type="InterPro" id="IPR049591">
    <property type="entry name" value="CE4_u4-like"/>
</dbReference>
<organism evidence="6 7">
    <name type="scientific">Phyllobacterium salinisoli</name>
    <dbReference type="NCBI Taxonomy" id="1899321"/>
    <lineage>
        <taxon>Bacteria</taxon>
        <taxon>Pseudomonadati</taxon>
        <taxon>Pseudomonadota</taxon>
        <taxon>Alphaproteobacteria</taxon>
        <taxon>Hyphomicrobiales</taxon>
        <taxon>Phyllobacteriaceae</taxon>
        <taxon>Phyllobacterium</taxon>
    </lineage>
</organism>
<evidence type="ECO:0000313" key="6">
    <source>
        <dbReference type="EMBL" id="RCS22628.1"/>
    </source>
</evidence>
<sequence length="248" mass="27624">MMDDPAWQPLHDELLRWARAGRMAEFWLRDDDAVEPTAALDRSLDLTAKHAIPLTLAVIPAHTGDALAARLSREGHVSIAIHGWAHENHALAAEKKQELGPHRPRQVVLGDLARGFARLSHLHGERALPLLVPPWNRIDAGLVSELDRLGFRALSVFGPPKPASIPLINSNVDVMDWHGTRGCRDHVLLVVEIVAQLRRAFGGGDPVGLLTHHLVHDEAVWSFMERLFEVTSLHRARWRSPPELLAKP</sequence>
<comment type="function">
    <text evidence="1">Is involved in generating a small heat-stable compound (Nod), an acylated oligomer of N-acetylglucosamine, that stimulates mitosis in various plant protoplasts.</text>
</comment>
<protein>
    <recommendedName>
        <fullName evidence="3">Chitooligosaccharide deacetylase</fullName>
    </recommendedName>
    <alternativeName>
        <fullName evidence="4">Nodulation protein B</fullName>
    </alternativeName>
</protein>
<keyword evidence="7" id="KW-1185">Reference proteome</keyword>
<comment type="caution">
    <text evidence="6">The sequence shown here is derived from an EMBL/GenBank/DDBJ whole genome shotgun (WGS) entry which is preliminary data.</text>
</comment>
<proteinExistence type="inferred from homology"/>
<dbReference type="GO" id="GO:0016810">
    <property type="term" value="F:hydrolase activity, acting on carbon-nitrogen (but not peptide) bonds"/>
    <property type="evidence" value="ECO:0007669"/>
    <property type="project" value="InterPro"/>
</dbReference>
<name>A0A368JZR1_9HYPH</name>
<evidence type="ECO:0000259" key="5">
    <source>
        <dbReference type="Pfam" id="PF01522"/>
    </source>
</evidence>
<dbReference type="GO" id="GO:0005975">
    <property type="term" value="P:carbohydrate metabolic process"/>
    <property type="evidence" value="ECO:0007669"/>
    <property type="project" value="InterPro"/>
</dbReference>